<feature type="domain" description="TonB-dependent receptor-like beta-barrel" evidence="13">
    <location>
        <begin position="209"/>
        <end position="621"/>
    </location>
</feature>
<feature type="chain" id="PRO_5023095724" evidence="12">
    <location>
        <begin position="19"/>
        <end position="647"/>
    </location>
</feature>
<feature type="signal peptide" evidence="12">
    <location>
        <begin position="1"/>
        <end position="18"/>
    </location>
</feature>
<dbReference type="GO" id="GO:0006811">
    <property type="term" value="P:monoatomic ion transport"/>
    <property type="evidence" value="ECO:0007669"/>
    <property type="project" value="UniProtKB-KW"/>
</dbReference>
<evidence type="ECO:0000256" key="7">
    <source>
        <dbReference type="ARBA" id="ARBA00023077"/>
    </source>
</evidence>
<dbReference type="SUPFAM" id="SSF56935">
    <property type="entry name" value="Porins"/>
    <property type="match status" value="1"/>
</dbReference>
<dbReference type="RefSeq" id="WP_146787554.1">
    <property type="nucleotide sequence ID" value="NZ_BAABIO010000001.1"/>
</dbReference>
<evidence type="ECO:0000259" key="14">
    <source>
        <dbReference type="Pfam" id="PF07715"/>
    </source>
</evidence>
<dbReference type="GO" id="GO:0009279">
    <property type="term" value="C:cell outer membrane"/>
    <property type="evidence" value="ECO:0007669"/>
    <property type="project" value="UniProtKB-SubCell"/>
</dbReference>
<dbReference type="InterPro" id="IPR039426">
    <property type="entry name" value="TonB-dep_rcpt-like"/>
</dbReference>
<keyword evidence="9 10" id="KW-0998">Cell outer membrane</keyword>
<dbReference type="EMBL" id="CP042433">
    <property type="protein sequence ID" value="QEC56566.1"/>
    <property type="molecule type" value="Genomic_DNA"/>
</dbReference>
<feature type="domain" description="TonB-dependent receptor plug" evidence="14">
    <location>
        <begin position="38"/>
        <end position="145"/>
    </location>
</feature>
<evidence type="ECO:0000256" key="2">
    <source>
        <dbReference type="ARBA" id="ARBA00022448"/>
    </source>
</evidence>
<dbReference type="GO" id="GO:0015889">
    <property type="term" value="P:cobalamin transport"/>
    <property type="evidence" value="ECO:0007669"/>
    <property type="project" value="TreeGrafter"/>
</dbReference>
<dbReference type="InterPro" id="IPR012910">
    <property type="entry name" value="Plug_dom"/>
</dbReference>
<dbReference type="Pfam" id="PF07715">
    <property type="entry name" value="Plug"/>
    <property type="match status" value="1"/>
</dbReference>
<proteinExistence type="inferred from homology"/>
<name>A0A5B8UJI9_9BACT</name>
<keyword evidence="3 10" id="KW-1134">Transmembrane beta strand</keyword>
<evidence type="ECO:0000256" key="4">
    <source>
        <dbReference type="ARBA" id="ARBA00022692"/>
    </source>
</evidence>
<dbReference type="Proteomes" id="UP000321204">
    <property type="component" value="Chromosome"/>
</dbReference>
<keyword evidence="5 12" id="KW-0732">Signal</keyword>
<keyword evidence="4 10" id="KW-0812">Transmembrane</keyword>
<dbReference type="InterPro" id="IPR000531">
    <property type="entry name" value="Beta-barrel_TonB"/>
</dbReference>
<accession>A0A5B8UJI9</accession>
<evidence type="ECO:0000313" key="16">
    <source>
        <dbReference type="Proteomes" id="UP000321204"/>
    </source>
</evidence>
<dbReference type="CDD" id="cd01347">
    <property type="entry name" value="ligand_gated_channel"/>
    <property type="match status" value="1"/>
</dbReference>
<evidence type="ECO:0000256" key="9">
    <source>
        <dbReference type="ARBA" id="ARBA00023237"/>
    </source>
</evidence>
<evidence type="ECO:0000256" key="3">
    <source>
        <dbReference type="ARBA" id="ARBA00022452"/>
    </source>
</evidence>
<dbReference type="PANTHER" id="PTHR30069">
    <property type="entry name" value="TONB-DEPENDENT OUTER MEMBRANE RECEPTOR"/>
    <property type="match status" value="1"/>
</dbReference>
<gene>
    <name evidence="15" type="ORF">FSB75_11895</name>
</gene>
<evidence type="ECO:0000313" key="15">
    <source>
        <dbReference type="EMBL" id="QEC56566.1"/>
    </source>
</evidence>
<dbReference type="InterPro" id="IPR037066">
    <property type="entry name" value="Plug_dom_sf"/>
</dbReference>
<evidence type="ECO:0000256" key="8">
    <source>
        <dbReference type="ARBA" id="ARBA00023136"/>
    </source>
</evidence>
<comment type="similarity">
    <text evidence="10 11">Belongs to the TonB-dependent receptor family.</text>
</comment>
<dbReference type="Pfam" id="PF00593">
    <property type="entry name" value="TonB_dep_Rec_b-barrel"/>
    <property type="match status" value="1"/>
</dbReference>
<protein>
    <submittedName>
        <fullName evidence="15">TonB-dependent receptor</fullName>
    </submittedName>
</protein>
<evidence type="ECO:0000256" key="5">
    <source>
        <dbReference type="ARBA" id="ARBA00022729"/>
    </source>
</evidence>
<dbReference type="PROSITE" id="PS52016">
    <property type="entry name" value="TONB_DEPENDENT_REC_3"/>
    <property type="match status" value="1"/>
</dbReference>
<keyword evidence="6" id="KW-0406">Ion transport</keyword>
<evidence type="ECO:0000259" key="13">
    <source>
        <dbReference type="Pfam" id="PF00593"/>
    </source>
</evidence>
<reference evidence="15 16" key="1">
    <citation type="journal article" date="2015" name="Int. J. Syst. Evol. Microbiol.">
        <title>Flavisolibacter ginsenosidimutans sp. nov., with ginsenoside-converting activity isolated from soil used for cultivating ginseng.</title>
        <authorList>
            <person name="Zhao Y."/>
            <person name="Liu Q."/>
            <person name="Kang M.S."/>
            <person name="Jin F."/>
            <person name="Yu H."/>
            <person name="Im W.T."/>
        </authorList>
    </citation>
    <scope>NUCLEOTIDE SEQUENCE [LARGE SCALE GENOMIC DNA]</scope>
    <source>
        <strain evidence="15 16">Gsoil 636</strain>
    </source>
</reference>
<keyword evidence="7 11" id="KW-0798">TonB box</keyword>
<keyword evidence="16" id="KW-1185">Reference proteome</keyword>
<evidence type="ECO:0000256" key="6">
    <source>
        <dbReference type="ARBA" id="ARBA00023065"/>
    </source>
</evidence>
<keyword evidence="15" id="KW-0675">Receptor</keyword>
<keyword evidence="8 10" id="KW-0472">Membrane</keyword>
<dbReference type="PANTHER" id="PTHR30069:SF53">
    <property type="entry name" value="COLICIN I RECEPTOR-RELATED"/>
    <property type="match status" value="1"/>
</dbReference>
<dbReference type="Gene3D" id="2.40.170.20">
    <property type="entry name" value="TonB-dependent receptor, beta-barrel domain"/>
    <property type="match status" value="1"/>
</dbReference>
<evidence type="ECO:0000256" key="11">
    <source>
        <dbReference type="RuleBase" id="RU003357"/>
    </source>
</evidence>
<dbReference type="Gene3D" id="2.170.130.10">
    <property type="entry name" value="TonB-dependent receptor, plug domain"/>
    <property type="match status" value="1"/>
</dbReference>
<dbReference type="InterPro" id="IPR036942">
    <property type="entry name" value="Beta-barrel_TonB_sf"/>
</dbReference>
<organism evidence="15 16">
    <name type="scientific">Flavisolibacter ginsenosidimutans</name>
    <dbReference type="NCBI Taxonomy" id="661481"/>
    <lineage>
        <taxon>Bacteria</taxon>
        <taxon>Pseudomonadati</taxon>
        <taxon>Bacteroidota</taxon>
        <taxon>Chitinophagia</taxon>
        <taxon>Chitinophagales</taxon>
        <taxon>Chitinophagaceae</taxon>
        <taxon>Flavisolibacter</taxon>
    </lineage>
</organism>
<dbReference type="AlphaFoldDB" id="A0A5B8UJI9"/>
<sequence length="647" mass="72269">MRNFFSVAALFFSSHLLAQDTLENLTVTANKFSTKTTETGKVVVTINRQQIEKAGSRDLAQLITELGGVFINGYTSNAGKEKNIYLRGAKVDYTLITVDGVPVYDASGIGSNFDIRNISVDEVDRVEILKGSQSTLYGSDAIAGVINIITRKGGTKAVSANGVIDYGSYNTWRGNAGINGAAKNFDYNIGYSHNSTKGFSEAKQPANATKTFDRDGFNQNNLQANVGFQTAKTFRVQPFFRYNKNSGALDNDAFVDEKDFTYSSKNLQTGVKNILALGKGQLNVLYQFNKTDRAYLNDSSDVPGYYKYDRSRYKAAEHFAEAFFVYPFSSVKLTAGADYRASNYDYNATQINIYSPVPQKTSLSSDSIKQTQASAYAALHYHYQNFSVEGGGRYNHHSAYGSNLAYNLNPSFFIQKTVKVFANLSSGYKTPSLYQLFSLYGNKILKPETSLNLEGGAQVFSKDGKANFRVTYFNRRVKDVIAFLSIPQAPYAQYTNQDKQHDYGIDVDGILNLTDKISLRAFYSYVDGKITTKQGSKDTTYFNLLRRPKSTMNVFLGTQITKALYASLNVNNVGERKDVYYDPTTFVAQSITLKPYTLVNFYVEYGFLKSRLKVFADLRNLFDESYSDIYGYNTAGFNAYSGLRFNF</sequence>
<evidence type="ECO:0000256" key="1">
    <source>
        <dbReference type="ARBA" id="ARBA00004571"/>
    </source>
</evidence>
<evidence type="ECO:0000256" key="10">
    <source>
        <dbReference type="PROSITE-ProRule" id="PRU01360"/>
    </source>
</evidence>
<comment type="subcellular location">
    <subcellularLocation>
        <location evidence="1 10">Cell outer membrane</location>
        <topology evidence="1 10">Multi-pass membrane protein</topology>
    </subcellularLocation>
</comment>
<dbReference type="KEGG" id="fgg:FSB75_11895"/>
<keyword evidence="2 10" id="KW-0813">Transport</keyword>
<evidence type="ECO:0000256" key="12">
    <source>
        <dbReference type="SAM" id="SignalP"/>
    </source>
</evidence>